<gene>
    <name evidence="2" type="ORF">GCM10011383_29840</name>
</gene>
<evidence type="ECO:0000313" key="2">
    <source>
        <dbReference type="EMBL" id="GGF16456.1"/>
    </source>
</evidence>
<dbReference type="Proteomes" id="UP000632273">
    <property type="component" value="Unassembled WGS sequence"/>
</dbReference>
<keyword evidence="3" id="KW-1185">Reference proteome</keyword>
<evidence type="ECO:0008006" key="4">
    <source>
        <dbReference type="Google" id="ProtNLM"/>
    </source>
</evidence>
<dbReference type="EMBL" id="BMHT01000005">
    <property type="protein sequence ID" value="GGF16456.1"/>
    <property type="molecule type" value="Genomic_DNA"/>
</dbReference>
<organism evidence="2 3">
    <name type="scientific">Hymenobacter cavernae</name>
    <dbReference type="NCBI Taxonomy" id="2044852"/>
    <lineage>
        <taxon>Bacteria</taxon>
        <taxon>Pseudomonadati</taxon>
        <taxon>Bacteroidota</taxon>
        <taxon>Cytophagia</taxon>
        <taxon>Cytophagales</taxon>
        <taxon>Hymenobacteraceae</taxon>
        <taxon>Hymenobacter</taxon>
    </lineage>
</organism>
<evidence type="ECO:0000256" key="1">
    <source>
        <dbReference type="SAM" id="Phobius"/>
    </source>
</evidence>
<reference evidence="3" key="1">
    <citation type="journal article" date="2019" name="Int. J. Syst. Evol. Microbiol.">
        <title>The Global Catalogue of Microorganisms (GCM) 10K type strain sequencing project: providing services to taxonomists for standard genome sequencing and annotation.</title>
        <authorList>
            <consortium name="The Broad Institute Genomics Platform"/>
            <consortium name="The Broad Institute Genome Sequencing Center for Infectious Disease"/>
            <person name="Wu L."/>
            <person name="Ma J."/>
        </authorList>
    </citation>
    <scope>NUCLEOTIDE SEQUENCE [LARGE SCALE GENOMIC DNA]</scope>
    <source>
        <strain evidence="3">CGMCC 1.15197</strain>
    </source>
</reference>
<feature type="transmembrane region" description="Helical" evidence="1">
    <location>
        <begin position="131"/>
        <end position="149"/>
    </location>
</feature>
<protein>
    <recommendedName>
        <fullName evidence="4">DUF1440 domain-containing protein</fullName>
    </recommendedName>
</protein>
<feature type="transmembrane region" description="Helical" evidence="1">
    <location>
        <begin position="91"/>
        <end position="111"/>
    </location>
</feature>
<name>A0ABQ1UFZ5_9BACT</name>
<dbReference type="RefSeq" id="WP_188814822.1">
    <property type="nucleotide sequence ID" value="NZ_BMHT01000005.1"/>
</dbReference>
<proteinExistence type="predicted"/>
<keyword evidence="1" id="KW-0472">Membrane</keyword>
<keyword evidence="1" id="KW-0812">Transmembrane</keyword>
<accession>A0ABQ1UFZ5</accession>
<sequence>MKKKSSGNLPQALFSGFAGSIVLTLLHENARHIAPEIAPRMDILGMRALRKILDKADAPQPDRDTLFNVTMASDILTNGLYYSFIGSGKGVWQRGALLGLAAGVGGVVLPGPLGLGEAPSNRTPQTKLMTVAWYLVGGLAAAGASRLWSKARK</sequence>
<keyword evidence="1" id="KW-1133">Transmembrane helix</keyword>
<evidence type="ECO:0000313" key="3">
    <source>
        <dbReference type="Proteomes" id="UP000632273"/>
    </source>
</evidence>
<comment type="caution">
    <text evidence="2">The sequence shown here is derived from an EMBL/GenBank/DDBJ whole genome shotgun (WGS) entry which is preliminary data.</text>
</comment>